<feature type="compositionally biased region" description="Low complexity" evidence="18">
    <location>
        <begin position="8"/>
        <end position="47"/>
    </location>
</feature>
<keyword evidence="11" id="KW-0663">Pyridoxal phosphate</keyword>
<dbReference type="InterPro" id="IPR004839">
    <property type="entry name" value="Aminotransferase_I/II_large"/>
</dbReference>
<feature type="region of interest" description="Disordered" evidence="18">
    <location>
        <begin position="1"/>
        <end position="91"/>
    </location>
</feature>
<evidence type="ECO:0000256" key="7">
    <source>
        <dbReference type="ARBA" id="ARBA00013220"/>
    </source>
</evidence>
<comment type="caution">
    <text evidence="20">The sequence shown here is derived from an EMBL/GenBank/DDBJ whole genome shotgun (WGS) entry which is preliminary data.</text>
</comment>
<feature type="domain" description="Aminotransferase class I/classII large" evidence="19">
    <location>
        <begin position="275"/>
        <end position="523"/>
    </location>
</feature>
<evidence type="ECO:0000256" key="6">
    <source>
        <dbReference type="ARBA" id="ARBA00008392"/>
    </source>
</evidence>
<dbReference type="GO" id="GO:0005783">
    <property type="term" value="C:endoplasmic reticulum"/>
    <property type="evidence" value="ECO:0007669"/>
    <property type="project" value="UniProtKB-SubCell"/>
</dbReference>
<keyword evidence="13" id="KW-1133">Transmembrane helix</keyword>
<dbReference type="PANTHER" id="PTHR13693">
    <property type="entry name" value="CLASS II AMINOTRANSFERASE/8-AMINO-7-OXONONANOATE SYNTHASE"/>
    <property type="match status" value="1"/>
</dbReference>
<dbReference type="GO" id="GO:0017059">
    <property type="term" value="C:serine palmitoyltransferase complex"/>
    <property type="evidence" value="ECO:0007669"/>
    <property type="project" value="TreeGrafter"/>
</dbReference>
<evidence type="ECO:0000259" key="19">
    <source>
        <dbReference type="Pfam" id="PF00155"/>
    </source>
</evidence>
<dbReference type="Proteomes" id="UP000193218">
    <property type="component" value="Unassembled WGS sequence"/>
</dbReference>
<sequence length="719" mass="78997">MMGKANSRRSTSSQASSKLSTASRSLFSKSSPKASASGAGNSGTSESPVSARTSLLNVLRRPKSSHAITSVTSTNASSKHGQSFDSFNEDDYSDHGSTVASSYASSIRSSWSSRSSSSEDIAKRYENYLETPFVNTTTTIKHSEYGVCTNPNWRWTSHWDPAEPVHPEEEPQPPYYILLSTYLSYLLLIVLGHIRDFFGKRFLPKAYAHLVPHDGYAALNSDFDSFYTRRLKMRLDDCFSRPTTGVAGRTVVCYDRVSHDENNTFQLTGTTTRALNVSSYNYLGFASSSGPCADVVEASLHKYGVSSGGLRHDTGTTDLHEQTEKLVARFLGVESAYVCSMGFATNATTIPALVSKGCLVISDELIHASVRFGVRISGANVRAFKHNNLKHLESLLRESISQGQPRTHRPWKKIMVIVEGLYSMEGTLVPLPQLLELRNKYKFYLYLDEAHSVGALGPNGRGVCDYFGIDPREVDVLMGTFTKSFGAAGGYIAGTKHLIDRLRVTSHHMTYAEAMSPAVCTQIIATMSAIMGVAPPLASPPALEEPNDASSIVSRASRTFNYGPVPSHMLPSFMKLPQVVLNGLDGRDRLRRIAFNSRYLSSALRKLGFVVYGHRDSPIIPLLIYNPAKMLLFSQMMLNRFGADKTPIVIVVVAYPATPLITSRIRFCLSSSHTKHDMDMLLRACEEIGTLLDLKLAKQTMTVEQVIASAEELVASTHV</sequence>
<keyword evidence="14" id="KW-0443">Lipid metabolism</keyword>
<dbReference type="STRING" id="4999.A0A1Y1UB37"/>
<comment type="subcellular location">
    <subcellularLocation>
        <location evidence="2">Endoplasmic reticulum</location>
    </subcellularLocation>
    <subcellularLocation>
        <location evidence="3">Membrane</location>
    </subcellularLocation>
</comment>
<dbReference type="SUPFAM" id="SSF53383">
    <property type="entry name" value="PLP-dependent transferases"/>
    <property type="match status" value="1"/>
</dbReference>
<dbReference type="GO" id="GO:0046513">
    <property type="term" value="P:ceramide biosynthetic process"/>
    <property type="evidence" value="ECO:0007669"/>
    <property type="project" value="TreeGrafter"/>
</dbReference>
<evidence type="ECO:0000256" key="2">
    <source>
        <dbReference type="ARBA" id="ARBA00004240"/>
    </source>
</evidence>
<comment type="pathway">
    <text evidence="4">Lipid metabolism; sphingolipid metabolism.</text>
</comment>
<dbReference type="AlphaFoldDB" id="A0A1Y1UB37"/>
<evidence type="ECO:0000256" key="18">
    <source>
        <dbReference type="SAM" id="MobiDB-lite"/>
    </source>
</evidence>
<comment type="pathway">
    <text evidence="5">Sphingolipid metabolism.</text>
</comment>
<feature type="domain" description="Aminotransferase class I/classII large" evidence="19">
    <location>
        <begin position="585"/>
        <end position="684"/>
    </location>
</feature>
<keyword evidence="21" id="KW-1185">Reference proteome</keyword>
<dbReference type="PANTHER" id="PTHR13693:SF3">
    <property type="entry name" value="LD36009P"/>
    <property type="match status" value="1"/>
</dbReference>
<keyword evidence="15" id="KW-0472">Membrane</keyword>
<dbReference type="GO" id="GO:0046512">
    <property type="term" value="P:sphingosine biosynthetic process"/>
    <property type="evidence" value="ECO:0007669"/>
    <property type="project" value="TreeGrafter"/>
</dbReference>
<evidence type="ECO:0000256" key="3">
    <source>
        <dbReference type="ARBA" id="ARBA00004370"/>
    </source>
</evidence>
<comment type="similarity">
    <text evidence="6">Belongs to the class-II pyridoxal-phosphate-dependent aminotransferase family.</text>
</comment>
<evidence type="ECO:0000256" key="9">
    <source>
        <dbReference type="ARBA" id="ARBA00022692"/>
    </source>
</evidence>
<comment type="catalytic activity">
    <reaction evidence="17">
        <text>L-serine + hexadecanoyl-CoA + H(+) = 3-oxosphinganine + CO2 + CoA</text>
        <dbReference type="Rhea" id="RHEA:14761"/>
        <dbReference type="ChEBI" id="CHEBI:15378"/>
        <dbReference type="ChEBI" id="CHEBI:16526"/>
        <dbReference type="ChEBI" id="CHEBI:33384"/>
        <dbReference type="ChEBI" id="CHEBI:57287"/>
        <dbReference type="ChEBI" id="CHEBI:57379"/>
        <dbReference type="ChEBI" id="CHEBI:58299"/>
        <dbReference type="EC" id="2.3.1.50"/>
    </reaction>
</comment>
<dbReference type="OrthoDB" id="65434at2759"/>
<evidence type="ECO:0000256" key="11">
    <source>
        <dbReference type="ARBA" id="ARBA00022898"/>
    </source>
</evidence>
<evidence type="ECO:0000256" key="13">
    <source>
        <dbReference type="ARBA" id="ARBA00022989"/>
    </source>
</evidence>
<protein>
    <recommendedName>
        <fullName evidence="7">serine C-palmitoyltransferase</fullName>
        <ecNumber evidence="7">2.3.1.50</ecNumber>
    </recommendedName>
</protein>
<dbReference type="InterPro" id="IPR015422">
    <property type="entry name" value="PyrdxlP-dep_Trfase_small"/>
</dbReference>
<keyword evidence="10" id="KW-0256">Endoplasmic reticulum</keyword>
<accession>A0A1Y1UB37</accession>
<evidence type="ECO:0000313" key="20">
    <source>
        <dbReference type="EMBL" id="ORX35222.1"/>
    </source>
</evidence>
<dbReference type="InterPro" id="IPR001917">
    <property type="entry name" value="Aminotrans_II_pyridoxalP_BS"/>
</dbReference>
<keyword evidence="9" id="KW-0812">Transmembrane</keyword>
<evidence type="ECO:0000313" key="21">
    <source>
        <dbReference type="Proteomes" id="UP000193218"/>
    </source>
</evidence>
<feature type="compositionally biased region" description="Polar residues" evidence="18">
    <location>
        <begin position="66"/>
        <end position="86"/>
    </location>
</feature>
<reference evidence="20 21" key="1">
    <citation type="submission" date="2017-03" db="EMBL/GenBank/DDBJ databases">
        <title>Widespread Adenine N6-methylation of Active Genes in Fungi.</title>
        <authorList>
            <consortium name="DOE Joint Genome Institute"/>
            <person name="Mondo S.J."/>
            <person name="Dannebaum R.O."/>
            <person name="Kuo R.C."/>
            <person name="Louie K.B."/>
            <person name="Bewick A.J."/>
            <person name="Labutti K."/>
            <person name="Haridas S."/>
            <person name="Kuo A."/>
            <person name="Salamov A."/>
            <person name="Ahrendt S.R."/>
            <person name="Lau R."/>
            <person name="Bowen B.P."/>
            <person name="Lipzen A."/>
            <person name="Sullivan W."/>
            <person name="Andreopoulos W.B."/>
            <person name="Clum A."/>
            <person name="Lindquist E."/>
            <person name="Daum C."/>
            <person name="Northen T.R."/>
            <person name="Ramamoorthy G."/>
            <person name="Schmitz R.J."/>
            <person name="Gryganskyi A."/>
            <person name="Culley D."/>
            <person name="Magnuson J."/>
            <person name="James T.Y."/>
            <person name="O'Malley M.A."/>
            <person name="Stajich J.E."/>
            <person name="Spatafora J.W."/>
            <person name="Visel A."/>
            <person name="Grigoriev I.V."/>
        </authorList>
    </citation>
    <scope>NUCLEOTIDE SEQUENCE [LARGE SCALE GENOMIC DNA]</scope>
    <source>
        <strain evidence="20 21">NRRL Y-17943</strain>
    </source>
</reference>
<dbReference type="InParanoid" id="A0A1Y1UB37"/>
<dbReference type="InterPro" id="IPR015424">
    <property type="entry name" value="PyrdxlP-dep_Trfase"/>
</dbReference>
<evidence type="ECO:0000256" key="14">
    <source>
        <dbReference type="ARBA" id="ARBA00023098"/>
    </source>
</evidence>
<keyword evidence="12" id="KW-0746">Sphingolipid metabolism</keyword>
<evidence type="ECO:0000256" key="15">
    <source>
        <dbReference type="ARBA" id="ARBA00023136"/>
    </source>
</evidence>
<evidence type="ECO:0000256" key="4">
    <source>
        <dbReference type="ARBA" id="ARBA00004760"/>
    </source>
</evidence>
<evidence type="ECO:0000256" key="17">
    <source>
        <dbReference type="ARBA" id="ARBA00048528"/>
    </source>
</evidence>
<evidence type="ECO:0000256" key="5">
    <source>
        <dbReference type="ARBA" id="ARBA00004991"/>
    </source>
</evidence>
<dbReference type="Pfam" id="PF00155">
    <property type="entry name" value="Aminotran_1_2"/>
    <property type="match status" value="2"/>
</dbReference>
<evidence type="ECO:0000256" key="1">
    <source>
        <dbReference type="ARBA" id="ARBA00001933"/>
    </source>
</evidence>
<comment type="cofactor">
    <cofactor evidence="1">
        <name>pyridoxal 5'-phosphate</name>
        <dbReference type="ChEBI" id="CHEBI:597326"/>
    </cofactor>
</comment>
<dbReference type="FunCoup" id="A0A1Y1UB37">
    <property type="interactions" value="143"/>
</dbReference>
<dbReference type="FunFam" id="3.40.640.10:FF:000047">
    <property type="entry name" value="serine palmitoyltransferase 2 isoform X1"/>
    <property type="match status" value="1"/>
</dbReference>
<dbReference type="Gene3D" id="3.40.640.10">
    <property type="entry name" value="Type I PLP-dependent aspartate aminotransferase-like (Major domain)"/>
    <property type="match status" value="1"/>
</dbReference>
<dbReference type="InterPro" id="IPR015421">
    <property type="entry name" value="PyrdxlP-dep_Trfase_major"/>
</dbReference>
<proteinExistence type="inferred from homology"/>
<evidence type="ECO:0000256" key="16">
    <source>
        <dbReference type="ARBA" id="ARBA00023315"/>
    </source>
</evidence>
<dbReference type="GeneID" id="33558283"/>
<evidence type="ECO:0000256" key="10">
    <source>
        <dbReference type="ARBA" id="ARBA00022824"/>
    </source>
</evidence>
<evidence type="ECO:0000256" key="8">
    <source>
        <dbReference type="ARBA" id="ARBA00022679"/>
    </source>
</evidence>
<dbReference type="CDD" id="cd06454">
    <property type="entry name" value="KBL_like"/>
    <property type="match status" value="1"/>
</dbReference>
<dbReference type="GO" id="GO:0016020">
    <property type="term" value="C:membrane"/>
    <property type="evidence" value="ECO:0007669"/>
    <property type="project" value="UniProtKB-SubCell"/>
</dbReference>
<gene>
    <name evidence="20" type="ORF">BD324DRAFT_631869</name>
</gene>
<dbReference type="GO" id="GO:0004758">
    <property type="term" value="F:serine C-palmitoyltransferase activity"/>
    <property type="evidence" value="ECO:0007669"/>
    <property type="project" value="UniProtKB-EC"/>
</dbReference>
<dbReference type="RefSeq" id="XP_021869412.1">
    <property type="nucleotide sequence ID" value="XM_022016474.1"/>
</dbReference>
<dbReference type="PROSITE" id="PS00599">
    <property type="entry name" value="AA_TRANSFER_CLASS_2"/>
    <property type="match status" value="1"/>
</dbReference>
<organism evidence="20 21">
    <name type="scientific">Kockovaella imperatae</name>
    <dbReference type="NCBI Taxonomy" id="4999"/>
    <lineage>
        <taxon>Eukaryota</taxon>
        <taxon>Fungi</taxon>
        <taxon>Dikarya</taxon>
        <taxon>Basidiomycota</taxon>
        <taxon>Agaricomycotina</taxon>
        <taxon>Tremellomycetes</taxon>
        <taxon>Tremellales</taxon>
        <taxon>Cuniculitremaceae</taxon>
        <taxon>Kockovaella</taxon>
    </lineage>
</organism>
<evidence type="ECO:0000256" key="12">
    <source>
        <dbReference type="ARBA" id="ARBA00022919"/>
    </source>
</evidence>
<keyword evidence="8 20" id="KW-0808">Transferase</keyword>
<dbReference type="GO" id="GO:0030170">
    <property type="term" value="F:pyridoxal phosphate binding"/>
    <property type="evidence" value="ECO:0007669"/>
    <property type="project" value="InterPro"/>
</dbReference>
<dbReference type="InterPro" id="IPR050087">
    <property type="entry name" value="AON_synthase_class-II"/>
</dbReference>
<name>A0A1Y1UB37_9TREE</name>
<dbReference type="EMBL" id="NBSH01000011">
    <property type="protein sequence ID" value="ORX35222.1"/>
    <property type="molecule type" value="Genomic_DNA"/>
</dbReference>
<dbReference type="EC" id="2.3.1.50" evidence="7"/>
<dbReference type="Gene3D" id="3.90.1150.10">
    <property type="entry name" value="Aspartate Aminotransferase, domain 1"/>
    <property type="match status" value="2"/>
</dbReference>
<keyword evidence="16" id="KW-0012">Acyltransferase</keyword>